<dbReference type="SUPFAM" id="SSF51161">
    <property type="entry name" value="Trimeric LpxA-like enzymes"/>
    <property type="match status" value="1"/>
</dbReference>
<dbReference type="PANTHER" id="PTHR42811">
    <property type="entry name" value="SERINE ACETYLTRANSFERASE"/>
    <property type="match status" value="1"/>
</dbReference>
<organism evidence="1 2">
    <name type="scientific">Vreelandella alkaliphila</name>
    <dbReference type="NCBI Taxonomy" id="272774"/>
    <lineage>
        <taxon>Bacteria</taxon>
        <taxon>Pseudomonadati</taxon>
        <taxon>Pseudomonadota</taxon>
        <taxon>Gammaproteobacteria</taxon>
        <taxon>Oceanospirillales</taxon>
        <taxon>Halomonadaceae</taxon>
        <taxon>Vreelandella</taxon>
    </lineage>
</organism>
<comment type="caution">
    <text evidence="1">The sequence shown here is derived from an EMBL/GenBank/DDBJ whole genome shotgun (WGS) entry which is preliminary data.</text>
</comment>
<evidence type="ECO:0000313" key="2">
    <source>
        <dbReference type="Proteomes" id="UP001276761"/>
    </source>
</evidence>
<reference evidence="1" key="1">
    <citation type="submission" date="2023-11" db="EMBL/GenBank/DDBJ databases">
        <title>MicrobeMod: A computational toolkit for identifying prokaryotic methylation and restriction-modification with nanopore sequencing.</title>
        <authorList>
            <person name="Crits-Christoph A."/>
            <person name="Kang S.C."/>
            <person name="Lee H."/>
            <person name="Ostrov N."/>
        </authorList>
    </citation>
    <scope>NUCLEOTIDE SEQUENCE</scope>
    <source>
        <strain evidence="1">ATCC BAA-953</strain>
    </source>
</reference>
<dbReference type="AlphaFoldDB" id="A0AAJ2VQ38"/>
<name>A0AAJ2VQ38_9GAMM</name>
<sequence length="196" mass="21619">MDYLERYLDIYNDALDAIPSIYYLWEKAQPYVEKGDEKKIKKIENLIFLIHNSVVSPKTKLGEGVKFAYGGIGTVLHKDAVIGNGVAIGQGVTIGGSPGKFGTNDDGSRFFVPNIKDNVYIAAGCRVFGGVNIGKFSIIGANSVVVTDVEDFSVYVGQPASKKIKITKDNCLKYRSFFHYTKEAGKEEYMSCFPDM</sequence>
<protein>
    <recommendedName>
        <fullName evidence="3">Serine acetyltransferase</fullName>
    </recommendedName>
</protein>
<dbReference type="Proteomes" id="UP001276761">
    <property type="component" value="Unassembled WGS sequence"/>
</dbReference>
<dbReference type="EMBL" id="JAWXXT010000001">
    <property type="protein sequence ID" value="MDX5976680.1"/>
    <property type="molecule type" value="Genomic_DNA"/>
</dbReference>
<dbReference type="InterPro" id="IPR011004">
    <property type="entry name" value="Trimer_LpxA-like_sf"/>
</dbReference>
<gene>
    <name evidence="1" type="ORF">SIL78_03785</name>
</gene>
<proteinExistence type="predicted"/>
<evidence type="ECO:0008006" key="3">
    <source>
        <dbReference type="Google" id="ProtNLM"/>
    </source>
</evidence>
<dbReference type="RefSeq" id="WP_198349241.1">
    <property type="nucleotide sequence ID" value="NZ_JABASV010000004.1"/>
</dbReference>
<dbReference type="GeneID" id="303164592"/>
<evidence type="ECO:0000313" key="1">
    <source>
        <dbReference type="EMBL" id="MDX5976680.1"/>
    </source>
</evidence>
<accession>A0AAJ2VQ38</accession>
<dbReference type="Gene3D" id="2.160.10.10">
    <property type="entry name" value="Hexapeptide repeat proteins"/>
    <property type="match status" value="1"/>
</dbReference>